<gene>
    <name evidence="1" type="ORF">Vadar_000488</name>
</gene>
<keyword evidence="2" id="KW-1185">Reference proteome</keyword>
<dbReference type="EMBL" id="CM037152">
    <property type="protein sequence ID" value="KAH7832839.1"/>
    <property type="molecule type" value="Genomic_DNA"/>
</dbReference>
<evidence type="ECO:0000313" key="2">
    <source>
        <dbReference type="Proteomes" id="UP000828048"/>
    </source>
</evidence>
<evidence type="ECO:0000313" key="1">
    <source>
        <dbReference type="EMBL" id="KAH7832839.1"/>
    </source>
</evidence>
<dbReference type="Proteomes" id="UP000828048">
    <property type="component" value="Chromosome 2"/>
</dbReference>
<protein>
    <submittedName>
        <fullName evidence="1">Uncharacterized protein</fullName>
    </submittedName>
</protein>
<organism evidence="1 2">
    <name type="scientific">Vaccinium darrowii</name>
    <dbReference type="NCBI Taxonomy" id="229202"/>
    <lineage>
        <taxon>Eukaryota</taxon>
        <taxon>Viridiplantae</taxon>
        <taxon>Streptophyta</taxon>
        <taxon>Embryophyta</taxon>
        <taxon>Tracheophyta</taxon>
        <taxon>Spermatophyta</taxon>
        <taxon>Magnoliopsida</taxon>
        <taxon>eudicotyledons</taxon>
        <taxon>Gunneridae</taxon>
        <taxon>Pentapetalae</taxon>
        <taxon>asterids</taxon>
        <taxon>Ericales</taxon>
        <taxon>Ericaceae</taxon>
        <taxon>Vaccinioideae</taxon>
        <taxon>Vaccinieae</taxon>
        <taxon>Vaccinium</taxon>
    </lineage>
</organism>
<accession>A0ACB7WW81</accession>
<sequence>MAVEDVTCGKENEARDFVAISTIPSSKMESVEERNFCADRNGNENAVNEENEVRDSASQFNIPCGKVENTKLYNDKNVMQGELPKLMVFYKEKDHVAKDVCIDEGVPFKDKIIIESGNDDGLCTFFLSDENKIGDVTKEREDSKLLSSNGSKSSSENDYNKDDIQVWGTKEEEIDMESLLADALKSLLENHLVDDIGEKSLKSFLESPNADGNEVQQQFVQIPCSVSECKAAPSLVSTTKVSNKSSPVDDLSYNSKAECATITFDSSKPTASNKDDDVAPLKTDSVPASHEGSISDISAVGSEIQNGQGESSFSMAGLITYSGPMTYSGNVSLRSDSSTTSTRSFAFPIIQSEWNSSPIRMAKADRRHRGWRQGLLCCRF</sequence>
<proteinExistence type="predicted"/>
<comment type="caution">
    <text evidence="1">The sequence shown here is derived from an EMBL/GenBank/DDBJ whole genome shotgun (WGS) entry which is preliminary data.</text>
</comment>
<name>A0ACB7WW81_9ERIC</name>
<reference evidence="1 2" key="1">
    <citation type="journal article" date="2021" name="Hortic Res">
        <title>High-quality reference genome and annotation aids understanding of berry development for evergreen blueberry (Vaccinium darrowii).</title>
        <authorList>
            <person name="Yu J."/>
            <person name="Hulse-Kemp A.M."/>
            <person name="Babiker E."/>
            <person name="Staton M."/>
        </authorList>
    </citation>
    <scope>NUCLEOTIDE SEQUENCE [LARGE SCALE GENOMIC DNA]</scope>
    <source>
        <strain evidence="2">cv. NJ 8807/NJ 8810</strain>
        <tissue evidence="1">Young leaf</tissue>
    </source>
</reference>